<protein>
    <submittedName>
        <fullName evidence="2">Uncharacterized protein</fullName>
    </submittedName>
</protein>
<dbReference type="Proteomes" id="UP000625711">
    <property type="component" value="Unassembled WGS sequence"/>
</dbReference>
<proteinExistence type="predicted"/>
<dbReference type="EMBL" id="JAACXV010000116">
    <property type="protein sequence ID" value="KAF7283367.1"/>
    <property type="molecule type" value="Genomic_DNA"/>
</dbReference>
<gene>
    <name evidence="2" type="ORF">GWI33_000872</name>
</gene>
<feature type="region of interest" description="Disordered" evidence="1">
    <location>
        <begin position="36"/>
        <end position="68"/>
    </location>
</feature>
<name>A0A834ILV6_RHYFE</name>
<comment type="caution">
    <text evidence="2">The sequence shown here is derived from an EMBL/GenBank/DDBJ whole genome shotgun (WGS) entry which is preliminary data.</text>
</comment>
<feature type="compositionally biased region" description="Pro residues" evidence="1">
    <location>
        <begin position="59"/>
        <end position="68"/>
    </location>
</feature>
<sequence length="68" mass="7404">MKKCHFSDKAVVVGPEGILNNEGQNISGVHGRVKKDLLEDDPPTCSDALERTDQSSRMPNPPPNSCEN</sequence>
<accession>A0A834ILV6</accession>
<reference evidence="2" key="1">
    <citation type="submission" date="2020-08" db="EMBL/GenBank/DDBJ databases">
        <title>Genome sequencing and assembly of the red palm weevil Rhynchophorus ferrugineus.</title>
        <authorList>
            <person name="Dias G.B."/>
            <person name="Bergman C.M."/>
            <person name="Manee M."/>
        </authorList>
    </citation>
    <scope>NUCLEOTIDE SEQUENCE</scope>
    <source>
        <strain evidence="2">AA-2017</strain>
        <tissue evidence="2">Whole larva</tissue>
    </source>
</reference>
<evidence type="ECO:0000256" key="1">
    <source>
        <dbReference type="SAM" id="MobiDB-lite"/>
    </source>
</evidence>
<evidence type="ECO:0000313" key="3">
    <source>
        <dbReference type="Proteomes" id="UP000625711"/>
    </source>
</evidence>
<evidence type="ECO:0000313" key="2">
    <source>
        <dbReference type="EMBL" id="KAF7283367.1"/>
    </source>
</evidence>
<keyword evidence="3" id="KW-1185">Reference proteome</keyword>
<organism evidence="2 3">
    <name type="scientific">Rhynchophorus ferrugineus</name>
    <name type="common">Red palm weevil</name>
    <name type="synonym">Curculio ferrugineus</name>
    <dbReference type="NCBI Taxonomy" id="354439"/>
    <lineage>
        <taxon>Eukaryota</taxon>
        <taxon>Metazoa</taxon>
        <taxon>Ecdysozoa</taxon>
        <taxon>Arthropoda</taxon>
        <taxon>Hexapoda</taxon>
        <taxon>Insecta</taxon>
        <taxon>Pterygota</taxon>
        <taxon>Neoptera</taxon>
        <taxon>Endopterygota</taxon>
        <taxon>Coleoptera</taxon>
        <taxon>Polyphaga</taxon>
        <taxon>Cucujiformia</taxon>
        <taxon>Curculionidae</taxon>
        <taxon>Dryophthorinae</taxon>
        <taxon>Rhynchophorus</taxon>
    </lineage>
</organism>
<dbReference type="AlphaFoldDB" id="A0A834ILV6"/>